<proteinExistence type="predicted"/>
<dbReference type="PIRSF" id="PIRSF016789">
    <property type="entry name" value="DUF454"/>
    <property type="match status" value="1"/>
</dbReference>
<dbReference type="AlphaFoldDB" id="A0A0A5JK79"/>
<dbReference type="PANTHER" id="PTHR35813:SF1">
    <property type="entry name" value="INNER MEMBRANE PROTEIN YBAN"/>
    <property type="match status" value="1"/>
</dbReference>
<gene>
    <name evidence="3" type="ORF">NM06_12900</name>
</gene>
<protein>
    <recommendedName>
        <fullName evidence="1">Inner membrane protein</fullName>
    </recommendedName>
</protein>
<dbReference type="OrthoDB" id="9816293at2"/>
<comment type="caution">
    <text evidence="3">The sequence shown here is derived from an EMBL/GenBank/DDBJ whole genome shotgun (WGS) entry which is preliminary data.</text>
</comment>
<dbReference type="RefSeq" id="WP_038191375.1">
    <property type="nucleotide sequence ID" value="NZ_JRWP01000026.1"/>
</dbReference>
<dbReference type="InterPro" id="IPR007401">
    <property type="entry name" value="DUF454"/>
</dbReference>
<feature type="transmembrane region" description="Helical" evidence="2">
    <location>
        <begin position="9"/>
        <end position="30"/>
    </location>
</feature>
<evidence type="ECO:0000256" key="1">
    <source>
        <dbReference type="PIRNR" id="PIRNR016789"/>
    </source>
</evidence>
<keyword evidence="2" id="KW-0812">Transmembrane</keyword>
<accession>A0A0A5JK79</accession>
<dbReference type="EMBL" id="JRWP01000026">
    <property type="protein sequence ID" value="KGY08353.1"/>
    <property type="molecule type" value="Genomic_DNA"/>
</dbReference>
<keyword evidence="1 2" id="KW-0472">Membrane</keyword>
<feature type="transmembrane region" description="Helical" evidence="2">
    <location>
        <begin position="80"/>
        <end position="98"/>
    </location>
</feature>
<keyword evidence="1" id="KW-0997">Cell inner membrane</keyword>
<comment type="subcellular location">
    <subcellularLocation>
        <location evidence="1">Cell inner membrane</location>
        <topology evidence="1">Multi-pass membrane protein</topology>
    </subcellularLocation>
</comment>
<reference evidence="3 4" key="1">
    <citation type="submission" date="2014-10" db="EMBL/GenBank/DDBJ databases">
        <title>Genome sequencing of Vibrio sinaloensis T08.</title>
        <authorList>
            <person name="Chan K.-G."/>
            <person name="Mohamad N.I."/>
        </authorList>
    </citation>
    <scope>NUCLEOTIDE SEQUENCE [LARGE SCALE GENOMIC DNA]</scope>
    <source>
        <strain evidence="3 4">T08</strain>
    </source>
</reference>
<feature type="transmembrane region" description="Helical" evidence="2">
    <location>
        <begin position="104"/>
        <end position="122"/>
    </location>
</feature>
<keyword evidence="2" id="KW-1133">Transmembrane helix</keyword>
<sequence>MNWNTIKQYTLITVGLGATGLGLIGVFIPLLPTVPFALLALYCFGVSSPKFQVWLLRNRFLGPTLNNIKQKRGLSVREKTRIILLVWFSIVVTVIWVVDERPSAQYFLIAIAIIETYIIARYKTRHCC</sequence>
<dbReference type="Pfam" id="PF04304">
    <property type="entry name" value="DUF454"/>
    <property type="match status" value="1"/>
</dbReference>
<dbReference type="Proteomes" id="UP000030451">
    <property type="component" value="Unassembled WGS sequence"/>
</dbReference>
<evidence type="ECO:0000256" key="2">
    <source>
        <dbReference type="SAM" id="Phobius"/>
    </source>
</evidence>
<dbReference type="STRING" id="379097.SE23_08745"/>
<keyword evidence="1" id="KW-1003">Cell membrane</keyword>
<feature type="transmembrane region" description="Helical" evidence="2">
    <location>
        <begin position="36"/>
        <end position="56"/>
    </location>
</feature>
<dbReference type="PANTHER" id="PTHR35813">
    <property type="entry name" value="INNER MEMBRANE PROTEIN YBAN"/>
    <property type="match status" value="1"/>
</dbReference>
<organism evidence="3 4">
    <name type="scientific">Photobacterium sp. (strain ATCC 43367)</name>
    <dbReference type="NCBI Taxonomy" id="379097"/>
    <lineage>
        <taxon>Bacteria</taxon>
        <taxon>Pseudomonadati</taxon>
        <taxon>Pseudomonadota</taxon>
        <taxon>Gammaproteobacteria</taxon>
        <taxon>Vibrionales</taxon>
        <taxon>Vibrionaceae</taxon>
        <taxon>Vibrio</taxon>
        <taxon>Vibrio oreintalis group</taxon>
    </lineage>
</organism>
<dbReference type="GO" id="GO:0005886">
    <property type="term" value="C:plasma membrane"/>
    <property type="evidence" value="ECO:0007669"/>
    <property type="project" value="UniProtKB-SubCell"/>
</dbReference>
<name>A0A0A5JK79_PHOS4</name>
<evidence type="ECO:0000313" key="3">
    <source>
        <dbReference type="EMBL" id="KGY08353.1"/>
    </source>
</evidence>
<evidence type="ECO:0000313" key="4">
    <source>
        <dbReference type="Proteomes" id="UP000030451"/>
    </source>
</evidence>